<feature type="compositionally biased region" description="Low complexity" evidence="3">
    <location>
        <begin position="379"/>
        <end position="390"/>
    </location>
</feature>
<keyword evidence="6" id="KW-0548">Nucleotidyltransferase</keyword>
<dbReference type="PANTHER" id="PTHR45138:SF9">
    <property type="entry name" value="DIGUANYLATE CYCLASE DGCM-RELATED"/>
    <property type="match status" value="1"/>
</dbReference>
<keyword evidence="4" id="KW-0812">Transmembrane</keyword>
<name>A0ABU1IA17_9BURK</name>
<dbReference type="NCBIfam" id="TIGR00254">
    <property type="entry name" value="GGDEF"/>
    <property type="match status" value="1"/>
</dbReference>
<gene>
    <name evidence="6" type="ORF">QE399_001381</name>
</gene>
<keyword evidence="4" id="KW-1133">Transmembrane helix</keyword>
<organism evidence="6 7">
    <name type="scientific">Paracidovorax wautersii</name>
    <dbReference type="NCBI Taxonomy" id="1177982"/>
    <lineage>
        <taxon>Bacteria</taxon>
        <taxon>Pseudomonadati</taxon>
        <taxon>Pseudomonadota</taxon>
        <taxon>Betaproteobacteria</taxon>
        <taxon>Burkholderiales</taxon>
        <taxon>Comamonadaceae</taxon>
        <taxon>Paracidovorax</taxon>
    </lineage>
</organism>
<keyword evidence="7" id="KW-1185">Reference proteome</keyword>
<dbReference type="RefSeq" id="WP_309827438.1">
    <property type="nucleotide sequence ID" value="NZ_JAVIZX010000001.1"/>
</dbReference>
<feature type="transmembrane region" description="Helical" evidence="4">
    <location>
        <begin position="50"/>
        <end position="70"/>
    </location>
</feature>
<dbReference type="InterPro" id="IPR050469">
    <property type="entry name" value="Diguanylate_Cyclase"/>
</dbReference>
<dbReference type="InterPro" id="IPR043128">
    <property type="entry name" value="Rev_trsase/Diguanyl_cyclase"/>
</dbReference>
<dbReference type="GO" id="GO:0052621">
    <property type="term" value="F:diguanylate cyclase activity"/>
    <property type="evidence" value="ECO:0007669"/>
    <property type="project" value="UniProtKB-EC"/>
</dbReference>
<feature type="transmembrane region" description="Helical" evidence="4">
    <location>
        <begin position="27"/>
        <end position="44"/>
    </location>
</feature>
<protein>
    <recommendedName>
        <fullName evidence="1">diguanylate cyclase</fullName>
        <ecNumber evidence="1">2.7.7.65</ecNumber>
    </recommendedName>
</protein>
<keyword evidence="6" id="KW-0808">Transferase</keyword>
<evidence type="ECO:0000259" key="5">
    <source>
        <dbReference type="PROSITE" id="PS50887"/>
    </source>
</evidence>
<feature type="transmembrane region" description="Helical" evidence="4">
    <location>
        <begin position="128"/>
        <end position="146"/>
    </location>
</feature>
<dbReference type="SMART" id="SM00267">
    <property type="entry name" value="GGDEF"/>
    <property type="match status" value="1"/>
</dbReference>
<proteinExistence type="predicted"/>
<evidence type="ECO:0000313" key="6">
    <source>
        <dbReference type="EMBL" id="MDR6213692.1"/>
    </source>
</evidence>
<comment type="caution">
    <text evidence="6">The sequence shown here is derived from an EMBL/GenBank/DDBJ whole genome shotgun (WGS) entry which is preliminary data.</text>
</comment>
<evidence type="ECO:0000256" key="3">
    <source>
        <dbReference type="SAM" id="MobiDB-lite"/>
    </source>
</evidence>
<feature type="transmembrane region" description="Helical" evidence="4">
    <location>
        <begin position="158"/>
        <end position="176"/>
    </location>
</feature>
<evidence type="ECO:0000313" key="7">
    <source>
        <dbReference type="Proteomes" id="UP001267710"/>
    </source>
</evidence>
<dbReference type="PROSITE" id="PS50887">
    <property type="entry name" value="GGDEF"/>
    <property type="match status" value="1"/>
</dbReference>
<dbReference type="InterPro" id="IPR029787">
    <property type="entry name" value="Nucleotide_cyclase"/>
</dbReference>
<dbReference type="Gene3D" id="3.30.70.270">
    <property type="match status" value="1"/>
</dbReference>
<reference evidence="6 7" key="1">
    <citation type="submission" date="2023-08" db="EMBL/GenBank/DDBJ databases">
        <title>Functional and genomic diversity of the sorghum phyllosphere microbiome.</title>
        <authorList>
            <person name="Shade A."/>
        </authorList>
    </citation>
    <scope>NUCLEOTIDE SEQUENCE [LARGE SCALE GENOMIC DNA]</scope>
    <source>
        <strain evidence="6 7">SORGH_AS_0335</strain>
    </source>
</reference>
<dbReference type="EC" id="2.7.7.65" evidence="1"/>
<comment type="catalytic activity">
    <reaction evidence="2">
        <text>2 GTP = 3',3'-c-di-GMP + 2 diphosphate</text>
        <dbReference type="Rhea" id="RHEA:24898"/>
        <dbReference type="ChEBI" id="CHEBI:33019"/>
        <dbReference type="ChEBI" id="CHEBI:37565"/>
        <dbReference type="ChEBI" id="CHEBI:58805"/>
        <dbReference type="EC" id="2.7.7.65"/>
    </reaction>
</comment>
<dbReference type="SUPFAM" id="SSF55073">
    <property type="entry name" value="Nucleotide cyclase"/>
    <property type="match status" value="1"/>
</dbReference>
<evidence type="ECO:0000256" key="1">
    <source>
        <dbReference type="ARBA" id="ARBA00012528"/>
    </source>
</evidence>
<dbReference type="PANTHER" id="PTHR45138">
    <property type="entry name" value="REGULATORY COMPONENTS OF SENSORY TRANSDUCTION SYSTEM"/>
    <property type="match status" value="1"/>
</dbReference>
<feature type="region of interest" description="Disordered" evidence="3">
    <location>
        <begin position="361"/>
        <end position="390"/>
    </location>
</feature>
<dbReference type="InterPro" id="IPR000160">
    <property type="entry name" value="GGDEF_dom"/>
</dbReference>
<dbReference type="Pfam" id="PF00990">
    <property type="entry name" value="GGDEF"/>
    <property type="match status" value="1"/>
</dbReference>
<keyword evidence="4" id="KW-0472">Membrane</keyword>
<dbReference type="Proteomes" id="UP001267710">
    <property type="component" value="Unassembled WGS sequence"/>
</dbReference>
<accession>A0ABU1IA17</accession>
<feature type="domain" description="GGDEF" evidence="5">
    <location>
        <begin position="241"/>
        <end position="374"/>
    </location>
</feature>
<dbReference type="CDD" id="cd01949">
    <property type="entry name" value="GGDEF"/>
    <property type="match status" value="1"/>
</dbReference>
<dbReference type="Pfam" id="PF05230">
    <property type="entry name" value="MASE2"/>
    <property type="match status" value="1"/>
</dbReference>
<evidence type="ECO:0000256" key="2">
    <source>
        <dbReference type="ARBA" id="ARBA00034247"/>
    </source>
</evidence>
<dbReference type="EMBL" id="JAVIZX010000001">
    <property type="protein sequence ID" value="MDR6213692.1"/>
    <property type="molecule type" value="Genomic_DNA"/>
</dbReference>
<sequence length="390" mass="42272">MSAALPSSAPSRTVHWLVRMNRRNRSAFYAMLGVAIALHLAHRLPDAGPALWTVVALQFLLYPQLAYWWARRSAHQRRTEMRNMWIDAVLGGVWSAALGLPVWLSFTLTIGNCINMVVFYGLAGLPRLVLAMGGGMALSAAGWVTATGHWPLQPETDLPASLACIGALTVYFIAFAHDGYMRAMQQHSNHERLQQQFDEIQALQARLQEQAMRDPLTGLFNRRQLDADLGPAIERSAQAGGALSVVMIDIDHFKRINDTHGHPAGDAVLQALARLLQRHARPGDMACRHGGEEFVLLLDGTPAAAARERAEALRRAFETLVVEVDGAALSATLSCGVASFPEHARHPQRLMASADQALYAAKTKGRNRVEAPSAPPAGAPAAEQTPAATA</sequence>
<evidence type="ECO:0000256" key="4">
    <source>
        <dbReference type="SAM" id="Phobius"/>
    </source>
</evidence>
<dbReference type="InterPro" id="IPR007894">
    <property type="entry name" value="MASE2"/>
</dbReference>